<dbReference type="SUPFAM" id="SSF56300">
    <property type="entry name" value="Metallo-dependent phosphatases"/>
    <property type="match status" value="1"/>
</dbReference>
<dbReference type="NCBIfam" id="TIGR03729">
    <property type="entry name" value="acc_ester"/>
    <property type="match status" value="1"/>
</dbReference>
<name>A0ABT3X553_9BACL</name>
<comment type="caution">
    <text evidence="2">The sequence shown here is derived from an EMBL/GenBank/DDBJ whole genome shotgun (WGS) entry which is preliminary data.</text>
</comment>
<dbReference type="InterPro" id="IPR029052">
    <property type="entry name" value="Metallo-depent_PP-like"/>
</dbReference>
<dbReference type="Gene3D" id="3.60.21.10">
    <property type="match status" value="1"/>
</dbReference>
<keyword evidence="3" id="KW-1185">Reference proteome</keyword>
<reference evidence="2 3" key="1">
    <citation type="submission" date="2022-11" db="EMBL/GenBank/DDBJ databases">
        <title>Study of microbial diversity in lake waters.</title>
        <authorList>
            <person name="Zhang J."/>
        </authorList>
    </citation>
    <scope>NUCLEOTIDE SEQUENCE [LARGE SCALE GENOMIC DNA]</scope>
    <source>
        <strain evidence="2 3">DT12</strain>
    </source>
</reference>
<dbReference type="InterPro" id="IPR004843">
    <property type="entry name" value="Calcineurin-like_PHP"/>
</dbReference>
<dbReference type="RefSeq" id="WP_267152788.1">
    <property type="nucleotide sequence ID" value="NZ_JAPMLT010000011.1"/>
</dbReference>
<evidence type="ECO:0000259" key="1">
    <source>
        <dbReference type="Pfam" id="PF00149"/>
    </source>
</evidence>
<protein>
    <submittedName>
        <fullName evidence="2">Metallophosphoesterase</fullName>
    </submittedName>
</protein>
<evidence type="ECO:0000313" key="3">
    <source>
        <dbReference type="Proteomes" id="UP001208017"/>
    </source>
</evidence>
<gene>
    <name evidence="2" type="ORF">OS242_16455</name>
</gene>
<feature type="domain" description="Calcineurin-like phosphoesterase" evidence="1">
    <location>
        <begin position="1"/>
        <end position="228"/>
    </location>
</feature>
<organism evidence="2 3">
    <name type="scientific">Tumebacillus lacus</name>
    <dbReference type="NCBI Taxonomy" id="2995335"/>
    <lineage>
        <taxon>Bacteria</taxon>
        <taxon>Bacillati</taxon>
        <taxon>Bacillota</taxon>
        <taxon>Bacilli</taxon>
        <taxon>Bacillales</taxon>
        <taxon>Alicyclobacillaceae</taxon>
        <taxon>Tumebacillus</taxon>
    </lineage>
</organism>
<accession>A0ABT3X553</accession>
<dbReference type="Pfam" id="PF00149">
    <property type="entry name" value="Metallophos"/>
    <property type="match status" value="1"/>
</dbReference>
<dbReference type="Proteomes" id="UP001208017">
    <property type="component" value="Unassembled WGS sequence"/>
</dbReference>
<dbReference type="InterPro" id="IPR022302">
    <property type="entry name" value="Phosphoesterase_putative"/>
</dbReference>
<dbReference type="InterPro" id="IPR052963">
    <property type="entry name" value="Pantetheine_PDE"/>
</dbReference>
<dbReference type="PANTHER" id="PTHR36492:SF2">
    <property type="entry name" value="[ACYL-CARRIER-PROTEIN] PHOSPHODIESTERASE PPTH"/>
    <property type="match status" value="1"/>
</dbReference>
<sequence length="269" mass="31176">MRLLTFSDLHVDHNSAALKADLIDHIAAYIRETAPDLVVVAGDMAGGSERCIRAIDAIERATGIPLAYIPGNHSVWTINKETDSWHEYEQLRAHRSSLIDRPILLPDDWVLIGDMGWYDYSFETERTREQVIKDRNLMWRDSVLARFGQDDDELCGRMVDKFAALLDRYRDKKIIFVNHFIPYLDYAPVSTHNKVWNMIRPFMGSSRIGDLLDASPQVRHVIFGHVHYRYGTRMRGDQQVICNPLGYVKEWRTQDPMTEIKNSASWIEI</sequence>
<dbReference type="PANTHER" id="PTHR36492">
    <property type="match status" value="1"/>
</dbReference>
<dbReference type="EMBL" id="JAPMLT010000011">
    <property type="protein sequence ID" value="MCX7571541.1"/>
    <property type="molecule type" value="Genomic_DNA"/>
</dbReference>
<evidence type="ECO:0000313" key="2">
    <source>
        <dbReference type="EMBL" id="MCX7571541.1"/>
    </source>
</evidence>
<proteinExistence type="predicted"/>